<dbReference type="PANTHER" id="PTHR44329">
    <property type="entry name" value="SERINE/THREONINE-PROTEIN KINASE TNNI3K-RELATED"/>
    <property type="match status" value="1"/>
</dbReference>
<dbReference type="PIRSF" id="PIRSF000654">
    <property type="entry name" value="Integrin-linked_kinase"/>
    <property type="match status" value="1"/>
</dbReference>
<dbReference type="AlphaFoldDB" id="A0AAP0K6U2"/>
<accession>A0AAP0K6U2</accession>
<dbReference type="Gene3D" id="3.30.200.20">
    <property type="entry name" value="Phosphorylase Kinase, domain 1"/>
    <property type="match status" value="1"/>
</dbReference>
<evidence type="ECO:0000313" key="2">
    <source>
        <dbReference type="EMBL" id="KAK9146223.1"/>
    </source>
</evidence>
<dbReference type="GO" id="GO:0005524">
    <property type="term" value="F:ATP binding"/>
    <property type="evidence" value="ECO:0007669"/>
    <property type="project" value="InterPro"/>
</dbReference>
<dbReference type="PROSITE" id="PS50011">
    <property type="entry name" value="PROTEIN_KINASE_DOM"/>
    <property type="match status" value="1"/>
</dbReference>
<dbReference type="PRINTS" id="PR00109">
    <property type="entry name" value="TYRKINASE"/>
</dbReference>
<reference evidence="2 3" key="1">
    <citation type="submission" date="2024-01" db="EMBL/GenBank/DDBJ databases">
        <title>Genome assemblies of Stephania.</title>
        <authorList>
            <person name="Yang L."/>
        </authorList>
    </citation>
    <scope>NUCLEOTIDE SEQUENCE [LARGE SCALE GENOMIC DNA]</scope>
    <source>
        <strain evidence="2">QJT</strain>
        <tissue evidence="2">Leaf</tissue>
    </source>
</reference>
<evidence type="ECO:0000313" key="3">
    <source>
        <dbReference type="Proteomes" id="UP001417504"/>
    </source>
</evidence>
<dbReference type="EMBL" id="JBBNAE010000002">
    <property type="protein sequence ID" value="KAK9146223.1"/>
    <property type="molecule type" value="Genomic_DNA"/>
</dbReference>
<proteinExistence type="predicted"/>
<dbReference type="Gene3D" id="1.10.510.10">
    <property type="entry name" value="Transferase(Phosphotransferase) domain 1"/>
    <property type="match status" value="1"/>
</dbReference>
<dbReference type="InterPro" id="IPR008271">
    <property type="entry name" value="Ser/Thr_kinase_AS"/>
</dbReference>
<name>A0AAP0K6U2_9MAGN</name>
<keyword evidence="3" id="KW-1185">Reference proteome</keyword>
<sequence length="349" mass="39298">MKISSKAKNKKDSTPTGGRIAAVESTNDEWELDHSKLSLGLRFACGAHSRVHHGMYKDNPVAVKITRPPSTDGEENGAMAARLEKQFNREVTLLSQLHHQNIIKLVAATCKKPPEFCIVTEYLSGGSLRAFLHKIEKKPLPLRKLIPIALNIARGMEYVHSQGVVHRDLKPENLLFDHDFHLKIADFGISCREANCGTLSDEDPGTYRWMAPEMIKHNKHKHYGRKVDVYSFGLILWEMLSGTIPFEDMTPIQVAFAVANKNLRPVVPADHPPPLRALVEQCWSLNPDKRPDFWQIVKILEQFESSLASDGMLNHVQNPLRHDHKKKSLLCRIQNKLASISHGSTPISA</sequence>
<protein>
    <recommendedName>
        <fullName evidence="1">Protein kinase domain-containing protein</fullName>
    </recommendedName>
</protein>
<organism evidence="2 3">
    <name type="scientific">Stephania japonica</name>
    <dbReference type="NCBI Taxonomy" id="461633"/>
    <lineage>
        <taxon>Eukaryota</taxon>
        <taxon>Viridiplantae</taxon>
        <taxon>Streptophyta</taxon>
        <taxon>Embryophyta</taxon>
        <taxon>Tracheophyta</taxon>
        <taxon>Spermatophyta</taxon>
        <taxon>Magnoliopsida</taxon>
        <taxon>Ranunculales</taxon>
        <taxon>Menispermaceae</taxon>
        <taxon>Menispermoideae</taxon>
        <taxon>Cissampelideae</taxon>
        <taxon>Stephania</taxon>
    </lineage>
</organism>
<dbReference type="PANTHER" id="PTHR44329:SF73">
    <property type="entry name" value="OS01G0201200 PROTEIN"/>
    <property type="match status" value="1"/>
</dbReference>
<dbReference type="InterPro" id="IPR011009">
    <property type="entry name" value="Kinase-like_dom_sf"/>
</dbReference>
<dbReference type="InterPro" id="IPR051681">
    <property type="entry name" value="Ser/Thr_Kinases-Pseudokinases"/>
</dbReference>
<dbReference type="InterPro" id="IPR001245">
    <property type="entry name" value="Ser-Thr/Tyr_kinase_cat_dom"/>
</dbReference>
<dbReference type="PROSITE" id="PS00108">
    <property type="entry name" value="PROTEIN_KINASE_ST"/>
    <property type="match status" value="1"/>
</dbReference>
<dbReference type="SUPFAM" id="SSF56112">
    <property type="entry name" value="Protein kinase-like (PK-like)"/>
    <property type="match status" value="1"/>
</dbReference>
<evidence type="ECO:0000259" key="1">
    <source>
        <dbReference type="PROSITE" id="PS50011"/>
    </source>
</evidence>
<dbReference type="Pfam" id="PF07714">
    <property type="entry name" value="PK_Tyr_Ser-Thr"/>
    <property type="match status" value="1"/>
</dbReference>
<dbReference type="Proteomes" id="UP001417504">
    <property type="component" value="Unassembled WGS sequence"/>
</dbReference>
<feature type="domain" description="Protein kinase" evidence="1">
    <location>
        <begin position="37"/>
        <end position="304"/>
    </location>
</feature>
<dbReference type="InterPro" id="IPR000719">
    <property type="entry name" value="Prot_kinase_dom"/>
</dbReference>
<gene>
    <name evidence="2" type="ORF">Sjap_006126</name>
</gene>
<dbReference type="CDD" id="cd13999">
    <property type="entry name" value="STKc_MAP3K-like"/>
    <property type="match status" value="1"/>
</dbReference>
<comment type="caution">
    <text evidence="2">The sequence shown here is derived from an EMBL/GenBank/DDBJ whole genome shotgun (WGS) entry which is preliminary data.</text>
</comment>
<dbReference type="SMART" id="SM00220">
    <property type="entry name" value="S_TKc"/>
    <property type="match status" value="1"/>
</dbReference>
<dbReference type="GO" id="GO:0004674">
    <property type="term" value="F:protein serine/threonine kinase activity"/>
    <property type="evidence" value="ECO:0007669"/>
    <property type="project" value="TreeGrafter"/>
</dbReference>